<dbReference type="AlphaFoldDB" id="K0REU2"/>
<organism evidence="2 3">
    <name type="scientific">Thalassiosira oceanica</name>
    <name type="common">Marine diatom</name>
    <dbReference type="NCBI Taxonomy" id="159749"/>
    <lineage>
        <taxon>Eukaryota</taxon>
        <taxon>Sar</taxon>
        <taxon>Stramenopiles</taxon>
        <taxon>Ochrophyta</taxon>
        <taxon>Bacillariophyta</taxon>
        <taxon>Coscinodiscophyceae</taxon>
        <taxon>Thalassiosirophycidae</taxon>
        <taxon>Thalassiosirales</taxon>
        <taxon>Thalassiosiraceae</taxon>
        <taxon>Thalassiosira</taxon>
    </lineage>
</organism>
<accession>K0REU2</accession>
<gene>
    <name evidence="2" type="ORF">THAOC_29069</name>
</gene>
<evidence type="ECO:0000256" key="1">
    <source>
        <dbReference type="SAM" id="MobiDB-lite"/>
    </source>
</evidence>
<evidence type="ECO:0000313" key="3">
    <source>
        <dbReference type="Proteomes" id="UP000266841"/>
    </source>
</evidence>
<comment type="caution">
    <text evidence="2">The sequence shown here is derived from an EMBL/GenBank/DDBJ whole genome shotgun (WGS) entry which is preliminary data.</text>
</comment>
<feature type="region of interest" description="Disordered" evidence="1">
    <location>
        <begin position="62"/>
        <end position="110"/>
    </location>
</feature>
<protein>
    <submittedName>
        <fullName evidence="2">Uncharacterized protein</fullName>
    </submittedName>
</protein>
<dbReference type="EMBL" id="AGNL01041112">
    <property type="protein sequence ID" value="EJK51735.1"/>
    <property type="molecule type" value="Genomic_DNA"/>
</dbReference>
<name>K0REU2_THAOC</name>
<proteinExistence type="predicted"/>
<keyword evidence="3" id="KW-1185">Reference proteome</keyword>
<dbReference type="Proteomes" id="UP000266841">
    <property type="component" value="Unassembled WGS sequence"/>
</dbReference>
<reference evidence="2 3" key="1">
    <citation type="journal article" date="2012" name="Genome Biol.">
        <title>Genome and low-iron response of an oceanic diatom adapted to chronic iron limitation.</title>
        <authorList>
            <person name="Lommer M."/>
            <person name="Specht M."/>
            <person name="Roy A.S."/>
            <person name="Kraemer L."/>
            <person name="Andreson R."/>
            <person name="Gutowska M.A."/>
            <person name="Wolf J."/>
            <person name="Bergner S.V."/>
            <person name="Schilhabel M.B."/>
            <person name="Klostermeier U.C."/>
            <person name="Beiko R.G."/>
            <person name="Rosenstiel P."/>
            <person name="Hippler M."/>
            <person name="Laroche J."/>
        </authorList>
    </citation>
    <scope>NUCLEOTIDE SEQUENCE [LARGE SCALE GENOMIC DNA]</scope>
    <source>
        <strain evidence="2 3">CCMP1005</strain>
    </source>
</reference>
<evidence type="ECO:0000313" key="2">
    <source>
        <dbReference type="EMBL" id="EJK51735.1"/>
    </source>
</evidence>
<feature type="non-terminal residue" evidence="2">
    <location>
        <position position="1"/>
    </location>
</feature>
<sequence>ELDLLPYVVAWLENFDESWLDLKLSSIFEFVRAMPVRGGSQRRGIHAVRHVCPSFATPLTIHSTSQGAPKMSGRPADSKAQGTAKKPPVSSAKSLPPLGGRIADLLPSRDVKDEPHTTQLEFDVNQECTSLALVPSGRMAVAGFTDGTLACST</sequence>